<feature type="binding site" evidence="6">
    <location>
        <position position="80"/>
    </location>
    <ligand>
        <name>substrate</name>
    </ligand>
</feature>
<dbReference type="PRINTS" id="PR00599">
    <property type="entry name" value="MAPEPTIDASE"/>
</dbReference>
<evidence type="ECO:0000313" key="10">
    <source>
        <dbReference type="Proteomes" id="UP000886845"/>
    </source>
</evidence>
<keyword evidence="5 6" id="KW-0378">Hydrolase</keyword>
<dbReference type="GO" id="GO:0046872">
    <property type="term" value="F:metal ion binding"/>
    <property type="evidence" value="ECO:0007669"/>
    <property type="project" value="UniProtKB-UniRule"/>
</dbReference>
<dbReference type="NCBIfam" id="TIGR00500">
    <property type="entry name" value="met_pdase_I"/>
    <property type="match status" value="1"/>
</dbReference>
<evidence type="ECO:0000256" key="2">
    <source>
        <dbReference type="ARBA" id="ARBA00022438"/>
    </source>
</evidence>
<dbReference type="EC" id="3.4.11.18" evidence="6 7"/>
<dbReference type="GO" id="GO:0006508">
    <property type="term" value="P:proteolysis"/>
    <property type="evidence" value="ECO:0007669"/>
    <property type="project" value="UniProtKB-KW"/>
</dbReference>
<dbReference type="PROSITE" id="PS00680">
    <property type="entry name" value="MAP_1"/>
    <property type="match status" value="1"/>
</dbReference>
<proteinExistence type="inferred from homology"/>
<evidence type="ECO:0000259" key="8">
    <source>
        <dbReference type="Pfam" id="PF00557"/>
    </source>
</evidence>
<dbReference type="InterPro" id="IPR002467">
    <property type="entry name" value="Pept_M24A_MAP1"/>
</dbReference>
<dbReference type="InterPro" id="IPR000994">
    <property type="entry name" value="Pept_M24"/>
</dbReference>
<reference evidence="9" key="1">
    <citation type="submission" date="2020-10" db="EMBL/GenBank/DDBJ databases">
        <authorList>
            <person name="Gilroy R."/>
        </authorList>
    </citation>
    <scope>NUCLEOTIDE SEQUENCE</scope>
    <source>
        <strain evidence="9">35461</strain>
    </source>
</reference>
<dbReference type="GO" id="GO:0070006">
    <property type="term" value="F:metalloaminopeptidase activity"/>
    <property type="evidence" value="ECO:0007669"/>
    <property type="project" value="UniProtKB-UniRule"/>
</dbReference>
<evidence type="ECO:0000256" key="5">
    <source>
        <dbReference type="ARBA" id="ARBA00022801"/>
    </source>
</evidence>
<dbReference type="InterPro" id="IPR036005">
    <property type="entry name" value="Creatinase/aminopeptidase-like"/>
</dbReference>
<dbReference type="EMBL" id="DVOR01000061">
    <property type="protein sequence ID" value="HIV08866.1"/>
    <property type="molecule type" value="Genomic_DNA"/>
</dbReference>
<dbReference type="Pfam" id="PF00557">
    <property type="entry name" value="Peptidase_M24"/>
    <property type="match status" value="1"/>
</dbReference>
<dbReference type="SUPFAM" id="SSF55920">
    <property type="entry name" value="Creatinase/aminopeptidase"/>
    <property type="match status" value="1"/>
</dbReference>
<accession>A0A9D1NLJ3</accession>
<evidence type="ECO:0000256" key="1">
    <source>
        <dbReference type="ARBA" id="ARBA00002521"/>
    </source>
</evidence>
<dbReference type="Gene3D" id="3.90.230.10">
    <property type="entry name" value="Creatinase/methionine aminopeptidase superfamily"/>
    <property type="match status" value="1"/>
</dbReference>
<comment type="function">
    <text evidence="1 6">Removes the N-terminal methionine from nascent proteins. The N-terminal methionine is often cleaved when the second residue in the primary sequence is small and uncharged (Met-Ala-, Cys, Gly, Pro, Ser, Thr, or Val). Requires deformylation of the N(alpha)-formylated initiator methionine before it can be hydrolyzed.</text>
</comment>
<dbReference type="GO" id="GO:0005829">
    <property type="term" value="C:cytosol"/>
    <property type="evidence" value="ECO:0007669"/>
    <property type="project" value="TreeGrafter"/>
</dbReference>
<feature type="binding site" evidence="6">
    <location>
        <position position="108"/>
    </location>
    <ligand>
        <name>a divalent metal cation</name>
        <dbReference type="ChEBI" id="CHEBI:60240"/>
        <label>2</label>
        <note>catalytic</note>
    </ligand>
</feature>
<comment type="cofactor">
    <cofactor evidence="6">
        <name>Co(2+)</name>
        <dbReference type="ChEBI" id="CHEBI:48828"/>
    </cofactor>
    <cofactor evidence="6">
        <name>Zn(2+)</name>
        <dbReference type="ChEBI" id="CHEBI:29105"/>
    </cofactor>
    <cofactor evidence="6">
        <name>Mn(2+)</name>
        <dbReference type="ChEBI" id="CHEBI:29035"/>
    </cofactor>
    <cofactor evidence="6">
        <name>Fe(2+)</name>
        <dbReference type="ChEBI" id="CHEBI:29033"/>
    </cofactor>
    <text evidence="6">Binds 2 divalent metal cations per subunit. Has a high-affinity and a low affinity metal-binding site. The true nature of the physiological cofactor is under debate. The enzyme is active with cobalt, zinc, manganese or divalent iron ions. Most likely, methionine aminopeptidases function as mononuclear Fe(2+)-metalloproteases under physiological conditions, and the catalytically relevant metal-binding site has been assigned to the histidine-containing high-affinity site.</text>
</comment>
<evidence type="ECO:0000256" key="6">
    <source>
        <dbReference type="HAMAP-Rule" id="MF_01974"/>
    </source>
</evidence>
<feature type="binding site" evidence="6">
    <location>
        <position position="174"/>
    </location>
    <ligand>
        <name>a divalent metal cation</name>
        <dbReference type="ChEBI" id="CHEBI:60240"/>
        <label>2</label>
        <note>catalytic</note>
    </ligand>
</feature>
<feature type="binding site" evidence="6">
    <location>
        <position position="97"/>
    </location>
    <ligand>
        <name>a divalent metal cation</name>
        <dbReference type="ChEBI" id="CHEBI:60240"/>
        <label>1</label>
    </ligand>
</feature>
<feature type="binding site" evidence="6">
    <location>
        <position position="238"/>
    </location>
    <ligand>
        <name>a divalent metal cation</name>
        <dbReference type="ChEBI" id="CHEBI:60240"/>
        <label>1</label>
    </ligand>
</feature>
<keyword evidence="3 6" id="KW-0645">Protease</keyword>
<gene>
    <name evidence="6 9" type="primary">map</name>
    <name evidence="9" type="ORF">IAC79_01960</name>
</gene>
<feature type="binding site" evidence="6">
    <location>
        <position position="207"/>
    </location>
    <ligand>
        <name>a divalent metal cation</name>
        <dbReference type="ChEBI" id="CHEBI:60240"/>
        <label>2</label>
        <note>catalytic</note>
    </ligand>
</feature>
<comment type="catalytic activity">
    <reaction evidence="6 7">
        <text>Release of N-terminal amino acids, preferentially methionine, from peptides and arylamides.</text>
        <dbReference type="EC" id="3.4.11.18"/>
    </reaction>
</comment>
<keyword evidence="4 6" id="KW-0479">Metal-binding</keyword>
<feature type="binding site" evidence="6">
    <location>
        <position position="238"/>
    </location>
    <ligand>
        <name>a divalent metal cation</name>
        <dbReference type="ChEBI" id="CHEBI:60240"/>
        <label>2</label>
        <note>catalytic</note>
    </ligand>
</feature>
<dbReference type="Proteomes" id="UP000886845">
    <property type="component" value="Unassembled WGS sequence"/>
</dbReference>
<evidence type="ECO:0000256" key="3">
    <source>
        <dbReference type="ARBA" id="ARBA00022670"/>
    </source>
</evidence>
<evidence type="ECO:0000256" key="4">
    <source>
        <dbReference type="ARBA" id="ARBA00022723"/>
    </source>
</evidence>
<organism evidence="9 10">
    <name type="scientific">Candidatus Spyradenecus faecavium</name>
    <dbReference type="NCBI Taxonomy" id="2840947"/>
    <lineage>
        <taxon>Bacteria</taxon>
        <taxon>Pseudomonadati</taxon>
        <taxon>Lentisphaerota</taxon>
        <taxon>Lentisphaeria</taxon>
        <taxon>Lentisphaerales</taxon>
        <taxon>Lentisphaeraceae</taxon>
        <taxon>Lentisphaeraceae incertae sedis</taxon>
        <taxon>Candidatus Spyradenecus</taxon>
    </lineage>
</organism>
<dbReference type="HAMAP" id="MF_01974">
    <property type="entry name" value="MetAP_1"/>
    <property type="match status" value="1"/>
</dbReference>
<name>A0A9D1NLJ3_9BACT</name>
<dbReference type="GO" id="GO:0004239">
    <property type="term" value="F:initiator methionyl aminopeptidase activity"/>
    <property type="evidence" value="ECO:0007669"/>
    <property type="project" value="UniProtKB-UniRule"/>
</dbReference>
<dbReference type="CDD" id="cd01086">
    <property type="entry name" value="MetAP1"/>
    <property type="match status" value="1"/>
</dbReference>
<feature type="binding site" evidence="6">
    <location>
        <position position="108"/>
    </location>
    <ligand>
        <name>a divalent metal cation</name>
        <dbReference type="ChEBI" id="CHEBI:60240"/>
        <label>1</label>
    </ligand>
</feature>
<evidence type="ECO:0000313" key="9">
    <source>
        <dbReference type="EMBL" id="HIV08866.1"/>
    </source>
</evidence>
<feature type="binding site" evidence="6">
    <location>
        <position position="181"/>
    </location>
    <ligand>
        <name>substrate</name>
    </ligand>
</feature>
<evidence type="ECO:0000256" key="7">
    <source>
        <dbReference type="RuleBase" id="RU003653"/>
    </source>
</evidence>
<comment type="caution">
    <text evidence="9">The sequence shown here is derived from an EMBL/GenBank/DDBJ whole genome shotgun (WGS) entry which is preliminary data.</text>
</comment>
<feature type="domain" description="Peptidase M24" evidence="8">
    <location>
        <begin position="12"/>
        <end position="218"/>
    </location>
</feature>
<reference evidence="9" key="2">
    <citation type="journal article" date="2021" name="PeerJ">
        <title>Extensive microbial diversity within the chicken gut microbiome revealed by metagenomics and culture.</title>
        <authorList>
            <person name="Gilroy R."/>
            <person name="Ravi A."/>
            <person name="Getino M."/>
            <person name="Pursley I."/>
            <person name="Horton D.L."/>
            <person name="Alikhan N.F."/>
            <person name="Baker D."/>
            <person name="Gharbi K."/>
            <person name="Hall N."/>
            <person name="Watson M."/>
            <person name="Adriaenssens E.M."/>
            <person name="Foster-Nyarko E."/>
            <person name="Jarju S."/>
            <person name="Secka A."/>
            <person name="Antonio M."/>
            <person name="Oren A."/>
            <person name="Chaudhuri R.R."/>
            <person name="La Ragione R."/>
            <person name="Hildebrand F."/>
            <person name="Pallen M.J."/>
        </authorList>
    </citation>
    <scope>NUCLEOTIDE SEQUENCE</scope>
    <source>
        <strain evidence="9">35461</strain>
    </source>
</reference>
<comment type="similarity">
    <text evidence="6">Belongs to the peptidase M24A family. Methionine aminopeptidase type 1 subfamily.</text>
</comment>
<keyword evidence="2 6" id="KW-0031">Aminopeptidase</keyword>
<dbReference type="PANTHER" id="PTHR43330">
    <property type="entry name" value="METHIONINE AMINOPEPTIDASE"/>
    <property type="match status" value="1"/>
</dbReference>
<sequence length="267" mass="29358">MIDVHTPAELDAMRQAGRLMADLLNACCDFIQPGVTTAEIDAYCRATLRTLGDGTAQSGSLGYMGYPASLCVSVNEEVIHGIPGDRILQRGDLVSLDVCGFYHGFVGDNTRTVVVGGPEHLDPDRRRLLRVTRRSLEEAVRAIRPGIHLGDVCHLIERIVTEGGCTVVREYTGHGVGRRLHEDPPVPNYGKPGRGPILHEGMTLAIEPMVNLGKSAIRVLPDGWTVVTRDGLPAAHFEYSVAVLSDRAEILTPWFERDPWSDDWMRE</sequence>
<protein>
    <recommendedName>
        <fullName evidence="6 7">Methionine aminopeptidase</fullName>
        <shortName evidence="6">MAP</shortName>
        <shortName evidence="6">MetAP</shortName>
        <ecNumber evidence="6 7">3.4.11.18</ecNumber>
    </recommendedName>
    <alternativeName>
        <fullName evidence="6">Peptidase M</fullName>
    </alternativeName>
</protein>
<dbReference type="AlphaFoldDB" id="A0A9D1NLJ3"/>
<comment type="subunit">
    <text evidence="6">Monomer.</text>
</comment>
<dbReference type="PANTHER" id="PTHR43330:SF27">
    <property type="entry name" value="METHIONINE AMINOPEPTIDASE"/>
    <property type="match status" value="1"/>
</dbReference>
<dbReference type="InterPro" id="IPR001714">
    <property type="entry name" value="Pept_M24_MAP"/>
</dbReference>